<name>A0A9P8QGT3_WICPI</name>
<organism evidence="2 3">
    <name type="scientific">Wickerhamomyces pijperi</name>
    <name type="common">Yeast</name>
    <name type="synonym">Pichia pijperi</name>
    <dbReference type="NCBI Taxonomy" id="599730"/>
    <lineage>
        <taxon>Eukaryota</taxon>
        <taxon>Fungi</taxon>
        <taxon>Dikarya</taxon>
        <taxon>Ascomycota</taxon>
        <taxon>Saccharomycotina</taxon>
        <taxon>Saccharomycetes</taxon>
        <taxon>Phaffomycetales</taxon>
        <taxon>Wickerhamomycetaceae</taxon>
        <taxon>Wickerhamomyces</taxon>
    </lineage>
</organism>
<feature type="compositionally biased region" description="Acidic residues" evidence="1">
    <location>
        <begin position="31"/>
        <end position="47"/>
    </location>
</feature>
<feature type="compositionally biased region" description="Polar residues" evidence="1">
    <location>
        <begin position="1"/>
        <end position="18"/>
    </location>
</feature>
<dbReference type="AlphaFoldDB" id="A0A9P8QGT3"/>
<accession>A0A9P8QGT3</accession>
<feature type="region of interest" description="Disordered" evidence="1">
    <location>
        <begin position="1"/>
        <end position="75"/>
    </location>
</feature>
<reference evidence="2" key="1">
    <citation type="journal article" date="2021" name="Open Biol.">
        <title>Shared evolutionary footprints suggest mitochondrial oxidative damage underlies multiple complex I losses in fungi.</title>
        <authorList>
            <person name="Schikora-Tamarit M.A."/>
            <person name="Marcet-Houben M."/>
            <person name="Nosek J."/>
            <person name="Gabaldon T."/>
        </authorList>
    </citation>
    <scope>NUCLEOTIDE SEQUENCE</scope>
    <source>
        <strain evidence="2">CBS2887</strain>
    </source>
</reference>
<evidence type="ECO:0000313" key="3">
    <source>
        <dbReference type="Proteomes" id="UP000774326"/>
    </source>
</evidence>
<protein>
    <submittedName>
        <fullName evidence="2">Uncharacterized protein</fullName>
    </submittedName>
</protein>
<dbReference type="EMBL" id="JAEUBG010000251">
    <property type="protein sequence ID" value="KAH3688630.1"/>
    <property type="molecule type" value="Genomic_DNA"/>
</dbReference>
<evidence type="ECO:0000313" key="2">
    <source>
        <dbReference type="EMBL" id="KAH3688630.1"/>
    </source>
</evidence>
<evidence type="ECO:0000256" key="1">
    <source>
        <dbReference type="SAM" id="MobiDB-lite"/>
    </source>
</evidence>
<keyword evidence="3" id="KW-1185">Reference proteome</keyword>
<feature type="non-terminal residue" evidence="2">
    <location>
        <position position="75"/>
    </location>
</feature>
<sequence length="75" mass="8235">PTSTSPAKTTNKITTISTPEKDSPHLLYVDLSEDDDEDDDDDQDEDYDITRETRGANSTKISETSRSTSPSVALN</sequence>
<proteinExistence type="predicted"/>
<feature type="compositionally biased region" description="Polar residues" evidence="1">
    <location>
        <begin position="55"/>
        <end position="75"/>
    </location>
</feature>
<feature type="non-terminal residue" evidence="2">
    <location>
        <position position="1"/>
    </location>
</feature>
<comment type="caution">
    <text evidence="2">The sequence shown here is derived from an EMBL/GenBank/DDBJ whole genome shotgun (WGS) entry which is preliminary data.</text>
</comment>
<dbReference type="Proteomes" id="UP000774326">
    <property type="component" value="Unassembled WGS sequence"/>
</dbReference>
<gene>
    <name evidence="2" type="ORF">WICPIJ_000386</name>
</gene>
<reference evidence="2" key="2">
    <citation type="submission" date="2021-01" db="EMBL/GenBank/DDBJ databases">
        <authorList>
            <person name="Schikora-Tamarit M.A."/>
        </authorList>
    </citation>
    <scope>NUCLEOTIDE SEQUENCE</scope>
    <source>
        <strain evidence="2">CBS2887</strain>
    </source>
</reference>